<dbReference type="Pfam" id="PF10098">
    <property type="entry name" value="DUF2336"/>
    <property type="match status" value="1"/>
</dbReference>
<protein>
    <submittedName>
        <fullName evidence="1">DUF2336 domain-containing protein</fullName>
    </submittedName>
</protein>
<proteinExistence type="predicted"/>
<dbReference type="PIRSF" id="PIRSF035865">
    <property type="entry name" value="UCP035865"/>
    <property type="match status" value="1"/>
</dbReference>
<dbReference type="EMBL" id="JACYXI010000001">
    <property type="protein sequence ID" value="MBD8890275.1"/>
    <property type="molecule type" value="Genomic_DNA"/>
</dbReference>
<dbReference type="InterPro" id="IPR019285">
    <property type="entry name" value="DUF2336"/>
</dbReference>
<gene>
    <name evidence="1" type="ORF">IG616_01850</name>
</gene>
<organism evidence="1 2">
    <name type="scientific">Roseibium litorale</name>
    <dbReference type="NCBI Taxonomy" id="2803841"/>
    <lineage>
        <taxon>Bacteria</taxon>
        <taxon>Pseudomonadati</taxon>
        <taxon>Pseudomonadota</taxon>
        <taxon>Alphaproteobacteria</taxon>
        <taxon>Hyphomicrobiales</taxon>
        <taxon>Stappiaceae</taxon>
        <taxon>Roseibium</taxon>
    </lineage>
</organism>
<reference evidence="1 2" key="2">
    <citation type="journal article" date="2021" name="Int. J. Syst. Evol. Microbiol.">
        <title>Roseibium litorale sp. nov., isolated from a tidal flat sediment and proposal for the reclassification of Labrenzia polysiphoniae as Roseibium polysiphoniae comb. nov.</title>
        <authorList>
            <person name="Liu Y."/>
            <person name="Pei T."/>
            <person name="Du J."/>
            <person name="Chao M."/>
            <person name="Deng M.R."/>
            <person name="Zhu H."/>
        </authorList>
    </citation>
    <scope>NUCLEOTIDE SEQUENCE [LARGE SCALE GENOMIC DNA]</scope>
    <source>
        <strain evidence="1 2">4C16A</strain>
    </source>
</reference>
<accession>A0ABR9CIR4</accession>
<dbReference type="InterPro" id="IPR014598">
    <property type="entry name" value="UCP035865"/>
</dbReference>
<keyword evidence="2" id="KW-1185">Reference proteome</keyword>
<comment type="caution">
    <text evidence="1">The sequence shown here is derived from an EMBL/GenBank/DDBJ whole genome shotgun (WGS) entry which is preliminary data.</text>
</comment>
<dbReference type="Proteomes" id="UP000632063">
    <property type="component" value="Unassembled WGS sequence"/>
</dbReference>
<reference evidence="2" key="1">
    <citation type="submission" date="2020-09" db="EMBL/GenBank/DDBJ databases">
        <title>The genome sequence of strain Labrenzia suaedae 4C16A.</title>
        <authorList>
            <person name="Liu Y."/>
        </authorList>
    </citation>
    <scope>NUCLEOTIDE SEQUENCE [LARGE SCALE GENOMIC DNA]</scope>
    <source>
        <strain evidence="2">4C16A</strain>
    </source>
</reference>
<evidence type="ECO:0000313" key="1">
    <source>
        <dbReference type="EMBL" id="MBD8890275.1"/>
    </source>
</evidence>
<sequence>MTLQDLLNRLDNTQEDLRVTAAADLVCAWKNDTFGAGARKALTSAMTLLLDDPCVTVRTVLAAGIADRSDVPFSVVLALAGDEEEAAVPVVSRSQLLSDADLIDCLAHPSGKVGEAVAGRKKVSPALCAAIAEVAPAGTVLALLTNPGAALLAGTLARLTERFGRDADIRNALLHLTELPVALRHRLLHCHAETLVTHPLVLPHVQDEEDEREFLAEASDKIALKLAEASDEDGLAELVEHLRATGGLTTRLLLRSLCCGQNRFFVCAMSALTGVPSARFAQTLVSGRPAALRALLRKAGLPVRSYQVFVLAIEIARRRAGSFTSDLSLELTKQLTEQVLSELQDDGLSAQTDIVTFLRRFAADIARQEARLVLDQLRKPALHAA</sequence>
<evidence type="ECO:0000313" key="2">
    <source>
        <dbReference type="Proteomes" id="UP000632063"/>
    </source>
</evidence>
<name>A0ABR9CIR4_9HYPH</name>